<evidence type="ECO:0000256" key="9">
    <source>
        <dbReference type="ARBA" id="ARBA00022741"/>
    </source>
</evidence>
<dbReference type="Gene3D" id="1.10.287.130">
    <property type="match status" value="1"/>
</dbReference>
<dbReference type="PRINTS" id="PR00344">
    <property type="entry name" value="BCTRLSENSOR"/>
</dbReference>
<dbReference type="SUPFAM" id="SSF55874">
    <property type="entry name" value="ATPase domain of HSP90 chaperone/DNA topoisomerase II/histidine kinase"/>
    <property type="match status" value="1"/>
</dbReference>
<evidence type="ECO:0000256" key="21">
    <source>
        <dbReference type="SAM" id="Coils"/>
    </source>
</evidence>
<dbReference type="PANTHER" id="PTHR44936">
    <property type="entry name" value="SENSOR PROTEIN CREC"/>
    <property type="match status" value="1"/>
</dbReference>
<evidence type="ECO:0000256" key="22">
    <source>
        <dbReference type="SAM" id="Phobius"/>
    </source>
</evidence>
<feature type="domain" description="Histidine kinase" evidence="23">
    <location>
        <begin position="494"/>
        <end position="727"/>
    </location>
</feature>
<evidence type="ECO:0000256" key="7">
    <source>
        <dbReference type="ARBA" id="ARBA00022553"/>
    </source>
</evidence>
<comment type="catalytic activity">
    <reaction evidence="1">
        <text>ATP + protein L-histidine = ADP + protein N-phospho-L-histidine.</text>
        <dbReference type="EC" id="2.7.13.3"/>
    </reaction>
</comment>
<dbReference type="Pfam" id="PF02518">
    <property type="entry name" value="HATPase_c"/>
    <property type="match status" value="1"/>
</dbReference>
<feature type="transmembrane region" description="Helical" evidence="22">
    <location>
        <begin position="354"/>
        <end position="373"/>
    </location>
</feature>
<keyword evidence="18" id="KW-0464">Manganese</keyword>
<evidence type="ECO:0000256" key="20">
    <source>
        <dbReference type="ARBA" id="ARBA00041776"/>
    </source>
</evidence>
<evidence type="ECO:0000313" key="25">
    <source>
        <dbReference type="EMBL" id="TDP63768.1"/>
    </source>
</evidence>
<dbReference type="InterPro" id="IPR005467">
    <property type="entry name" value="His_kinase_dom"/>
</dbReference>
<dbReference type="EC" id="2.7.13.3" evidence="5"/>
<evidence type="ECO:0000256" key="11">
    <source>
        <dbReference type="ARBA" id="ARBA00022801"/>
    </source>
</evidence>
<evidence type="ECO:0000256" key="4">
    <source>
        <dbReference type="ARBA" id="ARBA00004651"/>
    </source>
</evidence>
<evidence type="ECO:0000256" key="10">
    <source>
        <dbReference type="ARBA" id="ARBA00022777"/>
    </source>
</evidence>
<dbReference type="GO" id="GO:0004721">
    <property type="term" value="F:phosphoprotein phosphatase activity"/>
    <property type="evidence" value="ECO:0007669"/>
    <property type="project" value="UniProtKB-KW"/>
</dbReference>
<evidence type="ECO:0000313" key="26">
    <source>
        <dbReference type="Proteomes" id="UP000295361"/>
    </source>
</evidence>
<evidence type="ECO:0000256" key="5">
    <source>
        <dbReference type="ARBA" id="ARBA00012438"/>
    </source>
</evidence>
<keyword evidence="26" id="KW-1185">Reference proteome</keyword>
<keyword evidence="21" id="KW-0175">Coiled coil</keyword>
<dbReference type="CDD" id="cd00082">
    <property type="entry name" value="HisKA"/>
    <property type="match status" value="1"/>
</dbReference>
<accession>A0A4R6QLM9</accession>
<dbReference type="InParanoid" id="A0A4R6QLM9"/>
<dbReference type="EMBL" id="SNXS01000004">
    <property type="protein sequence ID" value="TDP63768.1"/>
    <property type="molecule type" value="Genomic_DNA"/>
</dbReference>
<evidence type="ECO:0000256" key="6">
    <source>
        <dbReference type="ARBA" id="ARBA00022475"/>
    </source>
</evidence>
<keyword evidence="22" id="KW-1133">Transmembrane helix</keyword>
<evidence type="ECO:0000256" key="15">
    <source>
        <dbReference type="ARBA" id="ARBA00023012"/>
    </source>
</evidence>
<evidence type="ECO:0000256" key="18">
    <source>
        <dbReference type="ARBA" id="ARBA00023211"/>
    </source>
</evidence>
<dbReference type="SMART" id="SM00387">
    <property type="entry name" value="HATPase_c"/>
    <property type="match status" value="1"/>
</dbReference>
<dbReference type="CDD" id="cd18774">
    <property type="entry name" value="PDC2_HK_sensor"/>
    <property type="match status" value="1"/>
</dbReference>
<keyword evidence="17" id="KW-0843">Virulence</keyword>
<keyword evidence="11" id="KW-0378">Hydrolase</keyword>
<evidence type="ECO:0000256" key="17">
    <source>
        <dbReference type="ARBA" id="ARBA00023026"/>
    </source>
</evidence>
<dbReference type="GO" id="GO:0000155">
    <property type="term" value="F:phosphorelay sensor kinase activity"/>
    <property type="evidence" value="ECO:0007669"/>
    <property type="project" value="InterPro"/>
</dbReference>
<evidence type="ECO:0000256" key="14">
    <source>
        <dbReference type="ARBA" id="ARBA00022912"/>
    </source>
</evidence>
<comment type="caution">
    <text evidence="25">The sequence shown here is derived from an EMBL/GenBank/DDBJ whole genome shotgun (WGS) entry which is preliminary data.</text>
</comment>
<keyword evidence="15" id="KW-0902">Two-component regulatory system</keyword>
<evidence type="ECO:0000256" key="2">
    <source>
        <dbReference type="ARBA" id="ARBA00001936"/>
    </source>
</evidence>
<dbReference type="AlphaFoldDB" id="A0A4R6QLM9"/>
<dbReference type="InterPro" id="IPR036890">
    <property type="entry name" value="HATPase_C_sf"/>
</dbReference>
<dbReference type="PROSITE" id="PS50885">
    <property type="entry name" value="HAMP"/>
    <property type="match status" value="1"/>
</dbReference>
<sequence length="738" mass="79967">MLKRFVPDTLARQLALAIGGLILLMLLVLAGIAYGSVGLLLSDALPGVMLRNVELRAAGQGQLLAQAQGSVTRLHAEWQRRAAELDPALAAKQFDRLFMRSPDGVWRLRPELLNTETRPSFYLQHGVRGPSASARQRAVLSYELLREQGPALVPPYFSAYVDFVEKGLMVFSRGIDWGQGATPTTDNFDYPTMKGSDPRANPGRALFWTPVYYDGEAKVWMVSVIQPLDWQGSWVGTVGHDIAIDALLSGIADGLQPGASAMILNEAGDLIAHPRLRERIQQAQGQLSQSAIADPLIGAIHQLILRAGSGGGSALVAPSPDGTHLLAVARIPGPGWWSVLVLPRSLLEARLRPAIGVILAVGIVCLVITLLVLRSLIHRLVRRPLGRLTQAMDSLRDGRDLAPVALQGRGELVNLANGFDSMAGELAKQRRAQERHAAELEEQISVRRRAEAVAQALNHTLEARVAERTEALQRARDELVQKETLAGLGSLVAGISHELNTPIGNALMASGTMLATMRQLDATVQTGAIRRSEMHEQIGRAIQAAELALGNLQRSAELVGDFKQVAMDRSHLVKRRFGLRQVTEETLSLLRQSFKQQHCRLEIDIPPELELDSYAGPFGQVLTNLAQNALLHGLAGRRDGCLSIRAEWHDARQVRLVIGDNGHGIAAEHQAKIFQPFFTTKLGQGGSGLGLHIVYTIVTGVLGGRIELRSQADAEGCCFVIELPKDCPVSAPTAAIDS</sequence>
<keyword evidence="8" id="KW-0808">Transferase</keyword>
<feature type="coiled-coil region" evidence="21">
    <location>
        <begin position="423"/>
        <end position="478"/>
    </location>
</feature>
<dbReference type="Pfam" id="PF00672">
    <property type="entry name" value="HAMP"/>
    <property type="match status" value="1"/>
</dbReference>
<keyword evidence="6" id="KW-1003">Cell membrane</keyword>
<dbReference type="OrthoDB" id="9813903at2"/>
<keyword evidence="7" id="KW-0597">Phosphoprotein</keyword>
<evidence type="ECO:0000259" key="24">
    <source>
        <dbReference type="PROSITE" id="PS50885"/>
    </source>
</evidence>
<keyword evidence="12" id="KW-0067">ATP-binding</keyword>
<keyword evidence="14" id="KW-0904">Protein phosphatase</keyword>
<comment type="cofactor">
    <cofactor evidence="2">
        <name>Mn(2+)</name>
        <dbReference type="ChEBI" id="CHEBI:29035"/>
    </cofactor>
</comment>
<keyword evidence="10" id="KW-0418">Kinase</keyword>
<organism evidence="25 26">
    <name type="scientific">Roseateles toxinivorans</name>
    <dbReference type="NCBI Taxonomy" id="270368"/>
    <lineage>
        <taxon>Bacteria</taxon>
        <taxon>Pseudomonadati</taxon>
        <taxon>Pseudomonadota</taxon>
        <taxon>Betaproteobacteria</taxon>
        <taxon>Burkholderiales</taxon>
        <taxon>Sphaerotilaceae</taxon>
        <taxon>Roseateles</taxon>
    </lineage>
</organism>
<evidence type="ECO:0000256" key="3">
    <source>
        <dbReference type="ARBA" id="ARBA00001946"/>
    </source>
</evidence>
<dbReference type="GO" id="GO:0005524">
    <property type="term" value="F:ATP binding"/>
    <property type="evidence" value="ECO:0007669"/>
    <property type="project" value="UniProtKB-KW"/>
</dbReference>
<dbReference type="Gene3D" id="3.30.565.10">
    <property type="entry name" value="Histidine kinase-like ATPase, C-terminal domain"/>
    <property type="match status" value="1"/>
</dbReference>
<dbReference type="InterPro" id="IPR050980">
    <property type="entry name" value="2C_sensor_his_kinase"/>
</dbReference>
<evidence type="ECO:0000256" key="16">
    <source>
        <dbReference type="ARBA" id="ARBA00023016"/>
    </source>
</evidence>
<proteinExistence type="predicted"/>
<evidence type="ECO:0000256" key="13">
    <source>
        <dbReference type="ARBA" id="ARBA00022842"/>
    </source>
</evidence>
<keyword evidence="16" id="KW-0346">Stress response</keyword>
<keyword evidence="9" id="KW-0547">Nucleotide-binding</keyword>
<dbReference type="InterPro" id="IPR004358">
    <property type="entry name" value="Sig_transdc_His_kin-like_C"/>
</dbReference>
<dbReference type="RefSeq" id="WP_133701638.1">
    <property type="nucleotide sequence ID" value="NZ_SNXS01000004.1"/>
</dbReference>
<dbReference type="InterPro" id="IPR003660">
    <property type="entry name" value="HAMP_dom"/>
</dbReference>
<comment type="subcellular location">
    <subcellularLocation>
        <location evidence="4">Cell membrane</location>
        <topology evidence="4">Multi-pass membrane protein</topology>
    </subcellularLocation>
</comment>
<evidence type="ECO:0000256" key="12">
    <source>
        <dbReference type="ARBA" id="ARBA00022840"/>
    </source>
</evidence>
<dbReference type="CDD" id="cd18773">
    <property type="entry name" value="PDC1_HK_sensor"/>
    <property type="match status" value="1"/>
</dbReference>
<dbReference type="InterPro" id="IPR036097">
    <property type="entry name" value="HisK_dim/P_sf"/>
</dbReference>
<dbReference type="PROSITE" id="PS50109">
    <property type="entry name" value="HIS_KIN"/>
    <property type="match status" value="1"/>
</dbReference>
<dbReference type="GO" id="GO:0005886">
    <property type="term" value="C:plasma membrane"/>
    <property type="evidence" value="ECO:0007669"/>
    <property type="project" value="UniProtKB-SubCell"/>
</dbReference>
<keyword evidence="22" id="KW-0812">Transmembrane</keyword>
<feature type="domain" description="HAMP" evidence="24">
    <location>
        <begin position="379"/>
        <end position="431"/>
    </location>
</feature>
<dbReference type="InterPro" id="IPR003661">
    <property type="entry name" value="HisK_dim/P_dom"/>
</dbReference>
<dbReference type="PANTHER" id="PTHR44936:SF9">
    <property type="entry name" value="SENSOR PROTEIN CREC"/>
    <property type="match status" value="1"/>
</dbReference>
<dbReference type="CDD" id="cd06225">
    <property type="entry name" value="HAMP"/>
    <property type="match status" value="1"/>
</dbReference>
<evidence type="ECO:0000256" key="19">
    <source>
        <dbReference type="ARBA" id="ARBA00040454"/>
    </source>
</evidence>
<dbReference type="Proteomes" id="UP000295361">
    <property type="component" value="Unassembled WGS sequence"/>
</dbReference>
<evidence type="ECO:0000256" key="1">
    <source>
        <dbReference type="ARBA" id="ARBA00000085"/>
    </source>
</evidence>
<gene>
    <name evidence="25" type="ORF">DES47_10450</name>
</gene>
<dbReference type="Gene3D" id="6.10.340.10">
    <property type="match status" value="1"/>
</dbReference>
<reference evidence="25 26" key="1">
    <citation type="submission" date="2019-03" db="EMBL/GenBank/DDBJ databases">
        <title>Genomic Encyclopedia of Type Strains, Phase IV (KMG-IV): sequencing the most valuable type-strain genomes for metagenomic binning, comparative biology and taxonomic classification.</title>
        <authorList>
            <person name="Goeker M."/>
        </authorList>
    </citation>
    <scope>NUCLEOTIDE SEQUENCE [LARGE SCALE GENOMIC DNA]</scope>
    <source>
        <strain evidence="25 26">DSM 16998</strain>
    </source>
</reference>
<comment type="cofactor">
    <cofactor evidence="3">
        <name>Mg(2+)</name>
        <dbReference type="ChEBI" id="CHEBI:18420"/>
    </cofactor>
</comment>
<dbReference type="SMART" id="SM00304">
    <property type="entry name" value="HAMP"/>
    <property type="match status" value="1"/>
</dbReference>
<protein>
    <recommendedName>
        <fullName evidence="19">Signal transduction histidine-protein kinase/phosphatase MprB</fullName>
        <ecNumber evidence="5">2.7.13.3</ecNumber>
    </recommendedName>
    <alternativeName>
        <fullName evidence="20">Mycobacterial persistence regulator B</fullName>
    </alternativeName>
</protein>
<keyword evidence="13" id="KW-0460">Magnesium</keyword>
<evidence type="ECO:0000256" key="8">
    <source>
        <dbReference type="ARBA" id="ARBA00022679"/>
    </source>
</evidence>
<evidence type="ECO:0000259" key="23">
    <source>
        <dbReference type="PROSITE" id="PS50109"/>
    </source>
</evidence>
<keyword evidence="22" id="KW-0472">Membrane</keyword>
<dbReference type="InterPro" id="IPR003594">
    <property type="entry name" value="HATPase_dom"/>
</dbReference>
<dbReference type="Gene3D" id="3.30.450.20">
    <property type="entry name" value="PAS domain"/>
    <property type="match status" value="1"/>
</dbReference>
<name>A0A4R6QLM9_9BURK</name>
<dbReference type="SUPFAM" id="SSF47384">
    <property type="entry name" value="Homodimeric domain of signal transducing histidine kinase"/>
    <property type="match status" value="1"/>
</dbReference>